<dbReference type="Gene3D" id="3.40.50.1860">
    <property type="match status" value="2"/>
</dbReference>
<organism evidence="1 2">
    <name type="scientific">Paenibacillus aurantius</name>
    <dbReference type="NCBI Taxonomy" id="2918900"/>
    <lineage>
        <taxon>Bacteria</taxon>
        <taxon>Bacillati</taxon>
        <taxon>Bacillota</taxon>
        <taxon>Bacilli</taxon>
        <taxon>Bacillales</taxon>
        <taxon>Paenibacillaceae</taxon>
        <taxon>Paenibacillus</taxon>
    </lineage>
</organism>
<dbReference type="InterPro" id="IPR001920">
    <property type="entry name" value="Asp/Glu_race"/>
</dbReference>
<dbReference type="EMBL" id="CP130318">
    <property type="protein sequence ID" value="WNQ09104.1"/>
    <property type="molecule type" value="Genomic_DNA"/>
</dbReference>
<dbReference type="GO" id="GO:0047661">
    <property type="term" value="F:amino-acid racemase activity"/>
    <property type="evidence" value="ECO:0007669"/>
    <property type="project" value="InterPro"/>
</dbReference>
<keyword evidence="2" id="KW-1185">Reference proteome</keyword>
<dbReference type="Pfam" id="PF01177">
    <property type="entry name" value="Asp_Glu_race"/>
    <property type="match status" value="1"/>
</dbReference>
<dbReference type="InterPro" id="IPR015942">
    <property type="entry name" value="Asp/Glu/hydantoin_racemase"/>
</dbReference>
<proteinExistence type="predicted"/>
<reference evidence="1 2" key="1">
    <citation type="submission" date="2022-02" db="EMBL/GenBank/DDBJ databases">
        <title>Paenibacillus sp. MBLB1776 Whole Genome Shotgun Sequencing.</title>
        <authorList>
            <person name="Hwang C.Y."/>
            <person name="Cho E.-S."/>
            <person name="Seo M.-J."/>
        </authorList>
    </citation>
    <scope>NUCLEOTIDE SEQUENCE [LARGE SCALE GENOMIC DNA]</scope>
    <source>
        <strain evidence="1 2">MBLB1776</strain>
    </source>
</reference>
<dbReference type="Proteomes" id="UP001305702">
    <property type="component" value="Chromosome"/>
</dbReference>
<gene>
    <name evidence="1" type="ORF">MJA45_15765</name>
</gene>
<protein>
    <submittedName>
        <fullName evidence="1">Aspartate/glutamate racemase family protein</fullName>
    </submittedName>
</protein>
<name>A0AA96RFL1_9BACL</name>
<accession>A0AA96RFL1</accession>
<evidence type="ECO:0000313" key="2">
    <source>
        <dbReference type="Proteomes" id="UP001305702"/>
    </source>
</evidence>
<evidence type="ECO:0000313" key="1">
    <source>
        <dbReference type="EMBL" id="WNQ09104.1"/>
    </source>
</evidence>
<dbReference type="RefSeq" id="WP_315602871.1">
    <property type="nucleotide sequence ID" value="NZ_CP130318.1"/>
</dbReference>
<dbReference type="KEGG" id="paun:MJA45_15765"/>
<dbReference type="AlphaFoldDB" id="A0AA96RFL1"/>
<sequence>MPKLAIIHTTPVTVDSLKTLAAEVIGDVQVINFVDDSILPELSANGGQVEDVAERWLHYARFAEQAGADVILSACSSVGELAARAAKSSKAPVLRIDEAMAEEAVSRGTRVGVAATLPTTLAPTTALIKAKGEEAGKPVVLVPVVAETAYRKLMEGDKEGHDEELAAVLAKLAADTDVVVLAQASMARVLSKLPEKDRSRFLSSPRSGMERVKQVLEKTVR</sequence>